<dbReference type="InterPro" id="IPR008271">
    <property type="entry name" value="Ser/Thr_kinase_AS"/>
</dbReference>
<organism evidence="10">
    <name type="scientific">Triticum aestivum</name>
    <name type="common">Wheat</name>
    <dbReference type="NCBI Taxonomy" id="4565"/>
    <lineage>
        <taxon>Eukaryota</taxon>
        <taxon>Viridiplantae</taxon>
        <taxon>Streptophyta</taxon>
        <taxon>Embryophyta</taxon>
        <taxon>Tracheophyta</taxon>
        <taxon>Spermatophyta</taxon>
        <taxon>Magnoliopsida</taxon>
        <taxon>Liliopsida</taxon>
        <taxon>Poales</taxon>
        <taxon>Poaceae</taxon>
        <taxon>BOP clade</taxon>
        <taxon>Pooideae</taxon>
        <taxon>Triticodae</taxon>
        <taxon>Triticeae</taxon>
        <taxon>Triticinae</taxon>
        <taxon>Triticum</taxon>
    </lineage>
</organism>
<evidence type="ECO:0000256" key="7">
    <source>
        <dbReference type="SAM" id="MobiDB-lite"/>
    </source>
</evidence>
<evidence type="ECO:0000259" key="8">
    <source>
        <dbReference type="PROSITE" id="PS50011"/>
    </source>
</evidence>
<dbReference type="Pfam" id="PF00069">
    <property type="entry name" value="Pkinase"/>
    <property type="match status" value="1"/>
</dbReference>
<evidence type="ECO:0000256" key="6">
    <source>
        <dbReference type="SAM" id="Coils"/>
    </source>
</evidence>
<dbReference type="PANTHER" id="PTHR10579">
    <property type="entry name" value="CALCIUM-ACTIVATED CHLORIDE CHANNEL REGULATOR"/>
    <property type="match status" value="1"/>
</dbReference>
<dbReference type="Proteomes" id="UP000019116">
    <property type="component" value="Chromosome 5B"/>
</dbReference>
<dbReference type="Gramene" id="TraesCS5B03G1296000.2">
    <property type="protein sequence ID" value="TraesCS5B03G1296000.2.CDS"/>
    <property type="gene ID" value="TraesCS5B03G1296000"/>
</dbReference>
<dbReference type="InterPro" id="IPR002035">
    <property type="entry name" value="VWF_A"/>
</dbReference>
<dbReference type="SMART" id="SM00327">
    <property type="entry name" value="VWA"/>
    <property type="match status" value="2"/>
</dbReference>
<dbReference type="KEGG" id="taes:123117723"/>
<dbReference type="GO" id="GO:0004672">
    <property type="term" value="F:protein kinase activity"/>
    <property type="evidence" value="ECO:0007669"/>
    <property type="project" value="InterPro"/>
</dbReference>
<dbReference type="PANTHER" id="PTHR10579:SF57">
    <property type="entry name" value="OS11G0687100 PROTEIN"/>
    <property type="match status" value="1"/>
</dbReference>
<gene>
    <name evidence="10" type="primary">LOC123117723</name>
</gene>
<dbReference type="OrthoDB" id="582659at2759"/>
<keyword evidence="1" id="KW-0808">Transferase</keyword>
<dbReference type="STRING" id="4565.A0A3B6LY34"/>
<dbReference type="Pfam" id="PF14624">
    <property type="entry name" value="Vwaint"/>
    <property type="match status" value="1"/>
</dbReference>
<dbReference type="SMR" id="A0A3B6LY34"/>
<dbReference type="InterPro" id="IPR051266">
    <property type="entry name" value="CLCR"/>
</dbReference>
<dbReference type="SMART" id="SM00220">
    <property type="entry name" value="S_TKc"/>
    <property type="match status" value="1"/>
</dbReference>
<dbReference type="Gene3D" id="1.10.510.10">
    <property type="entry name" value="Transferase(Phosphotransferase) domain 1"/>
    <property type="match status" value="1"/>
</dbReference>
<dbReference type="FunFam" id="1.10.510.10:FF:000870">
    <property type="entry name" value="OSJNBa0016N04.16-like protein"/>
    <property type="match status" value="1"/>
</dbReference>
<evidence type="ECO:0000313" key="10">
    <source>
        <dbReference type="EnsemblPlants" id="TraesCS5B02G534000.2"/>
    </source>
</evidence>
<dbReference type="InterPro" id="IPR000719">
    <property type="entry name" value="Prot_kinase_dom"/>
</dbReference>
<dbReference type="GeneID" id="123117723"/>
<dbReference type="InterPro" id="IPR011009">
    <property type="entry name" value="Kinase-like_dom_sf"/>
</dbReference>
<keyword evidence="3" id="KW-0418">Kinase</keyword>
<evidence type="ECO:0000256" key="5">
    <source>
        <dbReference type="PROSITE-ProRule" id="PRU10141"/>
    </source>
</evidence>
<dbReference type="PROSITE" id="PS50011">
    <property type="entry name" value="PROTEIN_KINASE_DOM"/>
    <property type="match status" value="1"/>
</dbReference>
<dbReference type="Gene3D" id="3.30.200.20">
    <property type="entry name" value="Phosphorylase Kinase, domain 1"/>
    <property type="match status" value="1"/>
</dbReference>
<dbReference type="SUPFAM" id="SSF56112">
    <property type="entry name" value="Protein kinase-like (PK-like)"/>
    <property type="match status" value="1"/>
</dbReference>
<keyword evidence="11" id="KW-1185">Reference proteome</keyword>
<evidence type="ECO:0008006" key="12">
    <source>
        <dbReference type="Google" id="ProtNLM"/>
    </source>
</evidence>
<keyword evidence="2 5" id="KW-0547">Nucleotide-binding</keyword>
<feature type="domain" description="VWFA" evidence="9">
    <location>
        <begin position="756"/>
        <end position="935"/>
    </location>
</feature>
<feature type="binding site" evidence="5">
    <location>
        <position position="52"/>
    </location>
    <ligand>
        <name>ATP</name>
        <dbReference type="ChEBI" id="CHEBI:30616"/>
    </ligand>
</feature>
<keyword evidence="4 5" id="KW-0067">ATP-binding</keyword>
<dbReference type="PROSITE" id="PS00108">
    <property type="entry name" value="PROTEIN_KINASE_ST"/>
    <property type="match status" value="1"/>
</dbReference>
<evidence type="ECO:0000256" key="3">
    <source>
        <dbReference type="ARBA" id="ARBA00022777"/>
    </source>
</evidence>
<dbReference type="InterPro" id="IPR036465">
    <property type="entry name" value="vWFA_dom_sf"/>
</dbReference>
<dbReference type="Gene3D" id="3.40.50.410">
    <property type="entry name" value="von Willebrand factor, type A domain"/>
    <property type="match status" value="3"/>
</dbReference>
<dbReference type="PROSITE" id="PS50234">
    <property type="entry name" value="VWFA"/>
    <property type="match status" value="2"/>
</dbReference>
<accession>A0A3B6LY34</accession>
<feature type="region of interest" description="Disordered" evidence="7">
    <location>
        <begin position="1566"/>
        <end position="1585"/>
    </location>
</feature>
<reference evidence="10" key="2">
    <citation type="submission" date="2018-10" db="UniProtKB">
        <authorList>
            <consortium name="EnsemblPlants"/>
        </authorList>
    </citation>
    <scope>IDENTIFICATION</scope>
</reference>
<keyword evidence="6" id="KW-0175">Coiled coil</keyword>
<dbReference type="EnsemblPlants" id="TraesCS5B02G534000.2">
    <property type="protein sequence ID" value="TraesCS5B02G534000.2"/>
    <property type="gene ID" value="TraesCS5B02G534000"/>
</dbReference>
<dbReference type="PROSITE" id="PS00107">
    <property type="entry name" value="PROTEIN_KINASE_ATP"/>
    <property type="match status" value="1"/>
</dbReference>
<evidence type="ECO:0000259" key="9">
    <source>
        <dbReference type="PROSITE" id="PS50234"/>
    </source>
</evidence>
<dbReference type="SUPFAM" id="SSF53300">
    <property type="entry name" value="vWA-like"/>
    <property type="match status" value="3"/>
</dbReference>
<feature type="domain" description="VWFA" evidence="9">
    <location>
        <begin position="1193"/>
        <end position="1362"/>
    </location>
</feature>
<dbReference type="InterPro" id="IPR017441">
    <property type="entry name" value="Protein_kinase_ATP_BS"/>
</dbReference>
<dbReference type="GO" id="GO:0005524">
    <property type="term" value="F:ATP binding"/>
    <property type="evidence" value="ECO:0007669"/>
    <property type="project" value="UniProtKB-UniRule"/>
</dbReference>
<evidence type="ECO:0000256" key="1">
    <source>
        <dbReference type="ARBA" id="ARBA00022679"/>
    </source>
</evidence>
<proteinExistence type="predicted"/>
<sequence>MASNDSTEPTSLTIQKIREMTDNFSEQRALGQGAYGKVYKGVHANGEEIAVKLLYNNIQTPNDEQFQHEFDNLMMLNHRNIVRLVGYCYETQRQHVDFHGRIVFGETTYKALCFEYMHNGSLQRHLSDEFHGLDWKKRYNIIKGACEGLKYLHEGFRKPIYHLDLKPDNILLDENMIPKLADFGLSKLFGEEQTRVTNSPAGTIGYLPPEYLFGHIVSKKLDVFSLGVVITKIIAGPKGHTRSAEMPYQEFLDQVHQNWRTRLEATCTSSRILDAYCEQVTICTEIGVSSMEVDRYKRPSILDIIQRLDETEAMIEKAISWSANSSSSMPVKSQSENNDNQVRVEAFARNKAIQLAETCDQFPVLVRVSRRALWGRAKEMLSAGIDVVLVFNAPKQAVKEVITKFMDELGPNDRLSILFVGQNSTQQVTELTYMSAHGRDVANHEISKLVALYCGTVHEGHVLQKAAEVLRQRGVEESSNRTGCILHVWVGWTFLEMFKQEISPEFPVHTIALGDHNRRDMNLIAEKTSGTYSSIENQNTIAHVVTQWAAQWPDRITIQADEGVTISSIVSGCYGNLLSSDKRSAIVALNKICAGEQKTFVVYLTVPQGKEKLVTVGGQYQGKELVGMDVVIIRPRRKCLPDEMIIHPKVAAELLRIQLMKARLDKHRSKMEALYGETKDLDEQSNAQEDVEDMRSRYGQSEVFQQTVEQQHIQVQGFARSKAIMGSKTYTEFTVLVRVSAAPWHHAQEMPRDGVDLVAVLDVSRSMQAEMLESVKQAMMIVIDKLGPDDRLSIVLLLQTHKRRLLELTYMSDDHGHGRDAARFKISQLKASDGRCTSHIASAALQEGAQILKGRGTEEISGRLGCMIFLSDGEYPEILQMQISPEFLVHTFGLGADHNSNVMKYIADMTSGTYSFVDQDISNVKDALVLFITGLTSIAATSIMISLVANLGTSISSIESGNYNHNVKGDKNSGTININHIYAGERKEFIINLIVGAGKKRLMTIGGQYQGFHGSKKFLDETDMSVLRPWLTRSPDYMEIHPDVAAEIARIRLRNGVSDMLEKQHLTGQGLEQLWNMIKHSDEGRGAPEKTLSGLSMDIDEMKRDVSGMPYTLSWLSCHKWQRATTKGAAKNCSAFRAIAQHADEDTNLVKVETFTRSKAIPSEGPCNKFPVLVRAAVAPWSCAEEMRRLGIDIVAVLDVSGRMQGEKLDRMKQAMKVVIDKLGVDDRLSIVSFGTHENCLMNLTYMSDHDRDVARLKINELVAGGQNDMSAGLREGAQILWWRGVERSSRVGCMMLLSDGKFPEILQTELDREFPVHTLGLGSDHNPKVMKYIAEMTSGTYSSFNQGIEFRDALALFIRGLTSITARSIKITLRTNEGVTISSIESGGYTHHVKSNNQSGTIEVDNISAGEQKAFIVYLRVAEGKKDLMTIGGQYLSHNTVRHLANTGVYALRPHLECVPGDLAIHCDVAAELVRIRLEKGISAMLEQGPSGAVLQQLWDEIMDSDEARATPEEALSALSMDVTEMKRGIEHPEEYRKSGLPYTLSWLSSHNWKRATIKGTPCSSDAAIQTTGHDADETTTLSN</sequence>
<dbReference type="FunFam" id="3.30.200.20:FF:000465">
    <property type="entry name" value="Cysteine-rich receptor-like protein kinase 6"/>
    <property type="match status" value="1"/>
</dbReference>
<dbReference type="InterPro" id="IPR032838">
    <property type="entry name" value="Vwaint_dom"/>
</dbReference>
<reference evidence="10" key="1">
    <citation type="submission" date="2018-08" db="EMBL/GenBank/DDBJ databases">
        <authorList>
            <person name="Rossello M."/>
        </authorList>
    </citation>
    <scope>NUCLEOTIDE SEQUENCE [LARGE SCALE GENOMIC DNA]</scope>
    <source>
        <strain evidence="10">cv. Chinese Spring</strain>
    </source>
</reference>
<feature type="coiled-coil region" evidence="6">
    <location>
        <begin position="657"/>
        <end position="684"/>
    </location>
</feature>
<protein>
    <recommendedName>
        <fullName evidence="12">Protein kinase domain-containing protein</fullName>
    </recommendedName>
</protein>
<evidence type="ECO:0000256" key="2">
    <source>
        <dbReference type="ARBA" id="ARBA00022741"/>
    </source>
</evidence>
<dbReference type="Gramene" id="TraesCS5B02G534000.2">
    <property type="protein sequence ID" value="TraesCS5B02G534000.2"/>
    <property type="gene ID" value="TraesCS5B02G534000"/>
</dbReference>
<feature type="domain" description="Protein kinase" evidence="8">
    <location>
        <begin position="24"/>
        <end position="315"/>
    </location>
</feature>
<name>A0A3B6LY34_WHEAT</name>
<dbReference type="Pfam" id="PF13768">
    <property type="entry name" value="VWA_3"/>
    <property type="match status" value="3"/>
</dbReference>
<evidence type="ECO:0000313" key="11">
    <source>
        <dbReference type="Proteomes" id="UP000019116"/>
    </source>
</evidence>
<evidence type="ECO:0000256" key="4">
    <source>
        <dbReference type="ARBA" id="ARBA00022840"/>
    </source>
</evidence>
<dbReference type="RefSeq" id="XP_044394356.1">
    <property type="nucleotide sequence ID" value="XM_044538421.1"/>
</dbReference>